<keyword evidence="2" id="KW-1185">Reference proteome</keyword>
<dbReference type="EMBL" id="BAAANN010000031">
    <property type="protein sequence ID" value="GAA1979550.1"/>
    <property type="molecule type" value="Genomic_DNA"/>
</dbReference>
<name>A0ABP5DIQ4_9PSEU</name>
<dbReference type="PANTHER" id="PTHR42981">
    <property type="entry name" value="PYRUVATE DEHYDROGENASE [UBIQUINONE]"/>
    <property type="match status" value="1"/>
</dbReference>
<accession>A0ABP5DIQ4</accession>
<dbReference type="InterPro" id="IPR029061">
    <property type="entry name" value="THDP-binding"/>
</dbReference>
<dbReference type="InterPro" id="IPR047211">
    <property type="entry name" value="POXB-like"/>
</dbReference>
<dbReference type="Gene3D" id="3.40.50.970">
    <property type="match status" value="1"/>
</dbReference>
<comment type="caution">
    <text evidence="1">The sequence shown here is derived from an EMBL/GenBank/DDBJ whole genome shotgun (WGS) entry which is preliminary data.</text>
</comment>
<evidence type="ECO:0008006" key="3">
    <source>
        <dbReference type="Google" id="ProtNLM"/>
    </source>
</evidence>
<dbReference type="PANTHER" id="PTHR42981:SF2">
    <property type="entry name" value="PYRUVATE DEHYDROGENASE [UBIQUINONE]"/>
    <property type="match status" value="1"/>
</dbReference>
<gene>
    <name evidence="1" type="ORF">GCM10009754_64820</name>
</gene>
<evidence type="ECO:0000313" key="1">
    <source>
        <dbReference type="EMBL" id="GAA1979550.1"/>
    </source>
</evidence>
<sequence length="93" mass="9945">MSYADFARSIGLGGIAVDDPDKLGDAWGVALAADVPTVLDVRGDPEVPPIPPHATFDQIKSMTQAVLKGDPNAWHLLTEGIKTKARDILPSRR</sequence>
<evidence type="ECO:0000313" key="2">
    <source>
        <dbReference type="Proteomes" id="UP001501116"/>
    </source>
</evidence>
<proteinExistence type="predicted"/>
<dbReference type="Proteomes" id="UP001501116">
    <property type="component" value="Unassembled WGS sequence"/>
</dbReference>
<protein>
    <recommendedName>
        <fullName evidence="3">Thiamine pyrophosphate enzyme TPP-binding domain-containing protein</fullName>
    </recommendedName>
</protein>
<organism evidence="1 2">
    <name type="scientific">Amycolatopsis minnesotensis</name>
    <dbReference type="NCBI Taxonomy" id="337894"/>
    <lineage>
        <taxon>Bacteria</taxon>
        <taxon>Bacillati</taxon>
        <taxon>Actinomycetota</taxon>
        <taxon>Actinomycetes</taxon>
        <taxon>Pseudonocardiales</taxon>
        <taxon>Pseudonocardiaceae</taxon>
        <taxon>Amycolatopsis</taxon>
    </lineage>
</organism>
<dbReference type="SUPFAM" id="SSF52518">
    <property type="entry name" value="Thiamin diphosphate-binding fold (THDP-binding)"/>
    <property type="match status" value="1"/>
</dbReference>
<reference evidence="2" key="1">
    <citation type="journal article" date="2019" name="Int. J. Syst. Evol. Microbiol.">
        <title>The Global Catalogue of Microorganisms (GCM) 10K type strain sequencing project: providing services to taxonomists for standard genome sequencing and annotation.</title>
        <authorList>
            <consortium name="The Broad Institute Genomics Platform"/>
            <consortium name="The Broad Institute Genome Sequencing Center for Infectious Disease"/>
            <person name="Wu L."/>
            <person name="Ma J."/>
        </authorList>
    </citation>
    <scope>NUCLEOTIDE SEQUENCE [LARGE SCALE GENOMIC DNA]</scope>
    <source>
        <strain evidence="2">JCM 14545</strain>
    </source>
</reference>